<dbReference type="Proteomes" id="UP000724149">
    <property type="component" value="Unassembled WGS sequence"/>
</dbReference>
<feature type="signal peptide" evidence="2">
    <location>
        <begin position="1"/>
        <end position="26"/>
    </location>
</feature>
<proteinExistence type="predicted"/>
<evidence type="ECO:0000313" key="4">
    <source>
        <dbReference type="Proteomes" id="UP000724149"/>
    </source>
</evidence>
<evidence type="ECO:0000313" key="3">
    <source>
        <dbReference type="EMBL" id="MBM6922730.1"/>
    </source>
</evidence>
<sequence length="207" mass="23749">MKIRSWCLRMAAMLLALGLAVMPAAAETVLVDYQDTYEYSYTWRVTDGWAPGWADVRMEAEVLYDQSTGEWHLARTDIRAVRGFCTSSKAIEEIPMSAYLITGGENPRLELKCDTVLEYEYGPFSRYQDLKQEYTFQLDEPGDVLAPGVPAEGRMDLRTYLSLALGFLMWPPVVLLIAYLLWRRFKKRLDAIQPMETPGSDREVKQE</sequence>
<evidence type="ECO:0000256" key="1">
    <source>
        <dbReference type="SAM" id="Phobius"/>
    </source>
</evidence>
<comment type="caution">
    <text evidence="3">The sequence shown here is derived from an EMBL/GenBank/DDBJ whole genome shotgun (WGS) entry which is preliminary data.</text>
</comment>
<keyword evidence="1" id="KW-1133">Transmembrane helix</keyword>
<reference evidence="3 4" key="1">
    <citation type="journal article" date="2021" name="Sci. Rep.">
        <title>The distribution of antibiotic resistance genes in chicken gut microbiota commensals.</title>
        <authorList>
            <person name="Juricova H."/>
            <person name="Matiasovicova J."/>
            <person name="Kubasova T."/>
            <person name="Cejkova D."/>
            <person name="Rychlik I."/>
        </authorList>
    </citation>
    <scope>NUCLEOTIDE SEQUENCE [LARGE SCALE GENOMIC DNA]</scope>
    <source>
        <strain evidence="3 4">An564</strain>
    </source>
</reference>
<gene>
    <name evidence="3" type="ORF">H9X81_03355</name>
</gene>
<feature type="chain" id="PRO_5047367937" evidence="2">
    <location>
        <begin position="27"/>
        <end position="207"/>
    </location>
</feature>
<dbReference type="RefSeq" id="WP_204719805.1">
    <property type="nucleotide sequence ID" value="NZ_JACSNR010000002.1"/>
</dbReference>
<feature type="transmembrane region" description="Helical" evidence="1">
    <location>
        <begin position="160"/>
        <end position="182"/>
    </location>
</feature>
<name>A0ABS2GMN7_9FIRM</name>
<accession>A0ABS2GMN7</accession>
<keyword evidence="1" id="KW-0812">Transmembrane</keyword>
<dbReference type="EMBL" id="JACSNR010000002">
    <property type="protein sequence ID" value="MBM6922730.1"/>
    <property type="molecule type" value="Genomic_DNA"/>
</dbReference>
<evidence type="ECO:0000256" key="2">
    <source>
        <dbReference type="SAM" id="SignalP"/>
    </source>
</evidence>
<keyword evidence="2" id="KW-0732">Signal</keyword>
<organism evidence="3 4">
    <name type="scientific">Hydrogenoanaerobacterium saccharovorans</name>
    <dbReference type="NCBI Taxonomy" id="474960"/>
    <lineage>
        <taxon>Bacteria</taxon>
        <taxon>Bacillati</taxon>
        <taxon>Bacillota</taxon>
        <taxon>Clostridia</taxon>
        <taxon>Eubacteriales</taxon>
        <taxon>Oscillospiraceae</taxon>
        <taxon>Hydrogenoanaerobacterium</taxon>
    </lineage>
</organism>
<protein>
    <submittedName>
        <fullName evidence="3">Uncharacterized protein</fullName>
    </submittedName>
</protein>
<keyword evidence="4" id="KW-1185">Reference proteome</keyword>
<keyword evidence="1" id="KW-0472">Membrane</keyword>